<reference evidence="1 2" key="1">
    <citation type="submission" date="2019-08" db="EMBL/GenBank/DDBJ databases">
        <title>Genome of Psychroserpens burtonensis ACAM 167.</title>
        <authorList>
            <person name="Bowman J.P."/>
        </authorList>
    </citation>
    <scope>NUCLEOTIDE SEQUENCE [LARGE SCALE GENOMIC DNA]</scope>
    <source>
        <strain evidence="1 2">ACAM 167</strain>
    </source>
</reference>
<evidence type="ECO:0000313" key="2">
    <source>
        <dbReference type="Proteomes" id="UP000321938"/>
    </source>
</evidence>
<gene>
    <name evidence="1" type="ORF">ES692_17955</name>
</gene>
<name>A0A5C7AVU1_9FLAO</name>
<proteinExistence type="predicted"/>
<accession>A0A5C7AVU1</accession>
<dbReference type="EMBL" id="VOSB01000082">
    <property type="protein sequence ID" value="TXE12397.1"/>
    <property type="molecule type" value="Genomic_DNA"/>
</dbReference>
<dbReference type="Proteomes" id="UP000321938">
    <property type="component" value="Unassembled WGS sequence"/>
</dbReference>
<dbReference type="OrthoDB" id="800014at2"/>
<dbReference type="RefSeq" id="WP_147232250.1">
    <property type="nucleotide sequence ID" value="NZ_VOSB01000082.1"/>
</dbReference>
<evidence type="ECO:0008006" key="3">
    <source>
        <dbReference type="Google" id="ProtNLM"/>
    </source>
</evidence>
<dbReference type="AlphaFoldDB" id="A0A5C7AVU1"/>
<evidence type="ECO:0000313" key="1">
    <source>
        <dbReference type="EMBL" id="TXE12397.1"/>
    </source>
</evidence>
<protein>
    <recommendedName>
        <fullName evidence="3">DUF4298 domain-containing protein</fullName>
    </recommendedName>
</protein>
<sequence>MTYIQVIIEIIKNVNSRIDEQTNLIWTKYDRASDIKSELETDIKDFENGNLEKLEKYSLYFGPTGTFQEISIPNGWGEDFILMANQFDELYEKIKAST</sequence>
<comment type="caution">
    <text evidence="1">The sequence shown here is derived from an EMBL/GenBank/DDBJ whole genome shotgun (WGS) entry which is preliminary data.</text>
</comment>
<keyword evidence="2" id="KW-1185">Reference proteome</keyword>
<organism evidence="1 2">
    <name type="scientific">Psychroserpens burtonensis</name>
    <dbReference type="NCBI Taxonomy" id="49278"/>
    <lineage>
        <taxon>Bacteria</taxon>
        <taxon>Pseudomonadati</taxon>
        <taxon>Bacteroidota</taxon>
        <taxon>Flavobacteriia</taxon>
        <taxon>Flavobacteriales</taxon>
        <taxon>Flavobacteriaceae</taxon>
        <taxon>Psychroserpens</taxon>
    </lineage>
</organism>